<comment type="caution">
    <text evidence="2">The sequence shown here is derived from an EMBL/GenBank/DDBJ whole genome shotgun (WGS) entry which is preliminary data.</text>
</comment>
<accession>A0A9W7AJX5</accession>
<reference evidence="3" key="1">
    <citation type="journal article" date="2023" name="Commun. Biol.">
        <title>Genome analysis of Parmales, the sister group of diatoms, reveals the evolutionary specialization of diatoms from phago-mixotrophs to photoautotrophs.</title>
        <authorList>
            <person name="Ban H."/>
            <person name="Sato S."/>
            <person name="Yoshikawa S."/>
            <person name="Yamada K."/>
            <person name="Nakamura Y."/>
            <person name="Ichinomiya M."/>
            <person name="Sato N."/>
            <person name="Blanc-Mathieu R."/>
            <person name="Endo H."/>
            <person name="Kuwata A."/>
            <person name="Ogata H."/>
        </authorList>
    </citation>
    <scope>NUCLEOTIDE SEQUENCE [LARGE SCALE GENOMIC DNA]</scope>
    <source>
        <strain evidence="3">NIES 3701</strain>
    </source>
</reference>
<feature type="region of interest" description="Disordered" evidence="1">
    <location>
        <begin position="591"/>
        <end position="630"/>
    </location>
</feature>
<dbReference type="Proteomes" id="UP001165085">
    <property type="component" value="Unassembled WGS sequence"/>
</dbReference>
<proteinExistence type="predicted"/>
<dbReference type="Gene3D" id="2.60.120.200">
    <property type="match status" value="1"/>
</dbReference>
<keyword evidence="3" id="KW-1185">Reference proteome</keyword>
<dbReference type="InterPro" id="IPR013320">
    <property type="entry name" value="ConA-like_dom_sf"/>
</dbReference>
<dbReference type="EMBL" id="BRXY01000155">
    <property type="protein sequence ID" value="GMH72266.1"/>
    <property type="molecule type" value="Genomic_DNA"/>
</dbReference>
<name>A0A9W7AJX5_9STRA</name>
<evidence type="ECO:0000313" key="3">
    <source>
        <dbReference type="Proteomes" id="UP001165085"/>
    </source>
</evidence>
<organism evidence="2 3">
    <name type="scientific">Triparma strigata</name>
    <dbReference type="NCBI Taxonomy" id="1606541"/>
    <lineage>
        <taxon>Eukaryota</taxon>
        <taxon>Sar</taxon>
        <taxon>Stramenopiles</taxon>
        <taxon>Ochrophyta</taxon>
        <taxon>Bolidophyceae</taxon>
        <taxon>Parmales</taxon>
        <taxon>Triparmaceae</taxon>
        <taxon>Triparma</taxon>
    </lineage>
</organism>
<evidence type="ECO:0000256" key="1">
    <source>
        <dbReference type="SAM" id="MobiDB-lite"/>
    </source>
</evidence>
<dbReference type="AlphaFoldDB" id="A0A9W7AJX5"/>
<sequence length="630" mass="68816">MVITYTGGTYIYGGTLTGGSMTVYRDGVATTDGIYSPYCESPSGSLVFANDQDDNVVNDPDQASGHYQSTVAIYNQAKSAEEIQDQAASTEIDALDPTLYALWADNTGTDMTGNCNTATLTSASVAGGPSEHVSVCNCEGGDCRLKAGDIAYCQAPFALETLLGFGIATLTLCFCCILCRKRKAAPKISVAANVSQEGGVSTKPKQYAGGEIQDLYANGYQSKVSWDLSGQTPFTLECEIETSADAATIIAKPFHNGLWRNGGGQGQGKMLFLRGGRVNFDIGWVGCVNGRTNVSDNLRHKVALKFNKRRNKYEIYVDDKLDGDGLQSVPDHPETSVILGLSIGHQVNPQPNNGDMAPSFPNRLTNIHNVWYSADGTRPPHEAAPCSDSKSEQDLPVLTLAIYCPNCQRPTSKVKFCGSCGTQLDPAIFDKVSAGQVKPQLLVMNKPNMPVNNMQGMMMNNPNIPISTQMPQMPQMPAMNNANMQGMMINMPVNPNMQGTTMNMVPQPQQQVQPQVMSDEQFQQQLQLQQLMFEQEMAKQQMAQQQMAQQATVVMQQMNPQPMVQVDINGDGIPDILVSPQQAAEMQQMAQQQQQMPMVGAQSRGGVEREREREREKEGLFKLTKERRKL</sequence>
<gene>
    <name evidence="2" type="ORF">TrST_g2232</name>
</gene>
<dbReference type="OrthoDB" id="187389at2759"/>
<feature type="compositionally biased region" description="Basic and acidic residues" evidence="1">
    <location>
        <begin position="606"/>
        <end position="624"/>
    </location>
</feature>
<evidence type="ECO:0000313" key="2">
    <source>
        <dbReference type="EMBL" id="GMH72266.1"/>
    </source>
</evidence>
<dbReference type="SUPFAM" id="SSF49899">
    <property type="entry name" value="Concanavalin A-like lectins/glucanases"/>
    <property type="match status" value="1"/>
</dbReference>
<protein>
    <submittedName>
        <fullName evidence="2">Uncharacterized protein</fullName>
    </submittedName>
</protein>
<feature type="compositionally biased region" description="Low complexity" evidence="1">
    <location>
        <begin position="591"/>
        <end position="605"/>
    </location>
</feature>